<evidence type="ECO:0000256" key="3">
    <source>
        <dbReference type="ARBA" id="ARBA00022729"/>
    </source>
</evidence>
<gene>
    <name evidence="6" type="ORF">IAC18_03845</name>
</gene>
<proteinExistence type="inferred from homology"/>
<dbReference type="PIRSF" id="PIRSF002741">
    <property type="entry name" value="MppA"/>
    <property type="match status" value="1"/>
</dbReference>
<dbReference type="InterPro" id="IPR000914">
    <property type="entry name" value="SBP_5_dom"/>
</dbReference>
<dbReference type="Gene3D" id="3.90.76.10">
    <property type="entry name" value="Dipeptide-binding Protein, Domain 1"/>
    <property type="match status" value="1"/>
</dbReference>
<reference evidence="6" key="2">
    <citation type="journal article" date="2021" name="PeerJ">
        <title>Extensive microbial diversity within the chicken gut microbiome revealed by metagenomics and culture.</title>
        <authorList>
            <person name="Gilroy R."/>
            <person name="Ravi A."/>
            <person name="Getino M."/>
            <person name="Pursley I."/>
            <person name="Horton D.L."/>
            <person name="Alikhan N.F."/>
            <person name="Baker D."/>
            <person name="Gharbi K."/>
            <person name="Hall N."/>
            <person name="Watson M."/>
            <person name="Adriaenssens E.M."/>
            <person name="Foster-Nyarko E."/>
            <person name="Jarju S."/>
            <person name="Secka A."/>
            <person name="Antonio M."/>
            <person name="Oren A."/>
            <person name="Chaudhuri R.R."/>
            <person name="La Ragione R."/>
            <person name="Hildebrand F."/>
            <person name="Pallen M.J."/>
        </authorList>
    </citation>
    <scope>NUCLEOTIDE SEQUENCE</scope>
    <source>
        <strain evidence="6">ChiHjej10B9-9673</strain>
    </source>
</reference>
<organism evidence="6 7">
    <name type="scientific">Candidatus Scatomorpha merdipullorum</name>
    <dbReference type="NCBI Taxonomy" id="2840927"/>
    <lineage>
        <taxon>Bacteria</taxon>
        <taxon>Bacillati</taxon>
        <taxon>Bacillota</taxon>
        <taxon>Clostridia</taxon>
        <taxon>Eubacteriales</taxon>
        <taxon>Candidatus Scatomorpha</taxon>
    </lineage>
</organism>
<evidence type="ECO:0000256" key="4">
    <source>
        <dbReference type="SAM" id="SignalP"/>
    </source>
</evidence>
<dbReference type="InterPro" id="IPR030678">
    <property type="entry name" value="Peptide/Ni-bd"/>
</dbReference>
<dbReference type="PANTHER" id="PTHR30290">
    <property type="entry name" value="PERIPLASMIC BINDING COMPONENT OF ABC TRANSPORTER"/>
    <property type="match status" value="1"/>
</dbReference>
<dbReference type="GO" id="GO:0042597">
    <property type="term" value="C:periplasmic space"/>
    <property type="evidence" value="ECO:0007669"/>
    <property type="project" value="UniProtKB-ARBA"/>
</dbReference>
<keyword evidence="2" id="KW-0813">Transport</keyword>
<keyword evidence="3 4" id="KW-0732">Signal</keyword>
<dbReference type="Gene3D" id="3.40.190.10">
    <property type="entry name" value="Periplasmic binding protein-like II"/>
    <property type="match status" value="1"/>
</dbReference>
<dbReference type="Gene3D" id="3.10.105.10">
    <property type="entry name" value="Dipeptide-binding Protein, Domain 3"/>
    <property type="match status" value="1"/>
</dbReference>
<evidence type="ECO:0000259" key="5">
    <source>
        <dbReference type="Pfam" id="PF00496"/>
    </source>
</evidence>
<sequence length="517" mass="57331">MKVHKRVLTLVLALVMLLALAACGGESGGEETGGPETGEVKDTITVAVNAEPSVLDPPNQQSATAGMVNVQIFEGLVRLDNETGEIVPCLAESWEQIDDYTIRFHLRDDVYFHDGSKLTAEDVKFTFDRGAVAPMKAMIFEPFDTSKTKIIDENTIELGTKDVFPPFLTYLTNNATLIVSKNAVEAAGSDEVFGRNPVGTGAYKFVEWIAGDRIVLERNEEYWGELPEFKNLVIRTITDDTTRAMALENGEIDIAYKLAPAQMEMLAGSETSDIVSFPGYATEYCALNEAYEPLSDVRVRQAMRYALDLDTMTEIAFGNGVVADGPVMPNISCYVPPAEGQEYGQDIEKAKALMKEAGYENGFDLTIAVNENIQRSTMAEMLANSWKEIGINATVQTIEFSTLVEDMYAGNTQAFIMGFTAGGDDGSFFGDMFMTDNDSNWIAYSNPELDELFELAAVEMDPEVRNGYYAEAQYILREDMPWISLRFTDNIFGMSKELTGLDPDPEFYCEFRFVKSR</sequence>
<dbReference type="AlphaFoldDB" id="A0A9D1FD18"/>
<dbReference type="EMBL" id="DVJK01000108">
    <property type="protein sequence ID" value="HIS66678.1"/>
    <property type="molecule type" value="Genomic_DNA"/>
</dbReference>
<dbReference type="Proteomes" id="UP000824001">
    <property type="component" value="Unassembled WGS sequence"/>
</dbReference>
<reference evidence="6" key="1">
    <citation type="submission" date="2020-10" db="EMBL/GenBank/DDBJ databases">
        <authorList>
            <person name="Gilroy R."/>
        </authorList>
    </citation>
    <scope>NUCLEOTIDE SEQUENCE</scope>
    <source>
        <strain evidence="6">ChiHjej10B9-9673</strain>
    </source>
</reference>
<dbReference type="GO" id="GO:0043190">
    <property type="term" value="C:ATP-binding cassette (ABC) transporter complex"/>
    <property type="evidence" value="ECO:0007669"/>
    <property type="project" value="InterPro"/>
</dbReference>
<dbReference type="GO" id="GO:0015833">
    <property type="term" value="P:peptide transport"/>
    <property type="evidence" value="ECO:0007669"/>
    <property type="project" value="TreeGrafter"/>
</dbReference>
<dbReference type="Pfam" id="PF00496">
    <property type="entry name" value="SBP_bac_5"/>
    <property type="match status" value="1"/>
</dbReference>
<dbReference type="CDD" id="cd00995">
    <property type="entry name" value="PBP2_NikA_DppA_OppA_like"/>
    <property type="match status" value="1"/>
</dbReference>
<dbReference type="InterPro" id="IPR039424">
    <property type="entry name" value="SBP_5"/>
</dbReference>
<dbReference type="PROSITE" id="PS51257">
    <property type="entry name" value="PROKAR_LIPOPROTEIN"/>
    <property type="match status" value="1"/>
</dbReference>
<dbReference type="SUPFAM" id="SSF53850">
    <property type="entry name" value="Periplasmic binding protein-like II"/>
    <property type="match status" value="1"/>
</dbReference>
<dbReference type="GO" id="GO:1904680">
    <property type="term" value="F:peptide transmembrane transporter activity"/>
    <property type="evidence" value="ECO:0007669"/>
    <property type="project" value="TreeGrafter"/>
</dbReference>
<feature type="domain" description="Solute-binding protein family 5" evidence="5">
    <location>
        <begin position="85"/>
        <end position="440"/>
    </location>
</feature>
<comment type="similarity">
    <text evidence="1">Belongs to the bacterial solute-binding protein 5 family.</text>
</comment>
<evidence type="ECO:0000313" key="7">
    <source>
        <dbReference type="Proteomes" id="UP000824001"/>
    </source>
</evidence>
<evidence type="ECO:0000256" key="2">
    <source>
        <dbReference type="ARBA" id="ARBA00022448"/>
    </source>
</evidence>
<evidence type="ECO:0000256" key="1">
    <source>
        <dbReference type="ARBA" id="ARBA00005695"/>
    </source>
</evidence>
<accession>A0A9D1FD18</accession>
<evidence type="ECO:0000313" key="6">
    <source>
        <dbReference type="EMBL" id="HIS66678.1"/>
    </source>
</evidence>
<protein>
    <submittedName>
        <fullName evidence="6">ABC transporter substrate-binding protein</fullName>
    </submittedName>
</protein>
<name>A0A9D1FD18_9FIRM</name>
<dbReference type="PANTHER" id="PTHR30290:SF9">
    <property type="entry name" value="OLIGOPEPTIDE-BINDING PROTEIN APPA"/>
    <property type="match status" value="1"/>
</dbReference>
<feature type="chain" id="PRO_5039176613" evidence="4">
    <location>
        <begin position="22"/>
        <end position="517"/>
    </location>
</feature>
<comment type="caution">
    <text evidence="6">The sequence shown here is derived from an EMBL/GenBank/DDBJ whole genome shotgun (WGS) entry which is preliminary data.</text>
</comment>
<feature type="signal peptide" evidence="4">
    <location>
        <begin position="1"/>
        <end position="21"/>
    </location>
</feature>